<comment type="caution">
    <text evidence="7">The sequence shown here is derived from an EMBL/GenBank/DDBJ whole genome shotgun (WGS) entry which is preliminary data.</text>
</comment>
<dbReference type="SUPFAM" id="SSF88723">
    <property type="entry name" value="PIN domain-like"/>
    <property type="match status" value="1"/>
</dbReference>
<dbReference type="AlphaFoldDB" id="A0A3N1KWQ7"/>
<comment type="function">
    <text evidence="5">Toxic component of a toxin-antitoxin (TA) system. An RNase.</text>
</comment>
<evidence type="ECO:0000259" key="6">
    <source>
        <dbReference type="Pfam" id="PF01850"/>
    </source>
</evidence>
<dbReference type="GO" id="GO:0090729">
    <property type="term" value="F:toxin activity"/>
    <property type="evidence" value="ECO:0007669"/>
    <property type="project" value="UniProtKB-KW"/>
</dbReference>
<sequence length="146" mass="16230">MTGPHLLLSQNFFDTNVLLYLISKDTAKAGRAEELMASGGTISTQVLNEFASVAFRKGRLSWLEIREVLSTIRRLCRVTTIDVDMHDEAIRIAERYRFSFYDALIVAAALSAGCSTLYTEDLNDGQLIEAVTVRNPFTSPAKRPLA</sequence>
<dbReference type="HAMAP" id="MF_00265">
    <property type="entry name" value="VapC_Nob1"/>
    <property type="match status" value="1"/>
</dbReference>
<evidence type="ECO:0000256" key="2">
    <source>
        <dbReference type="ARBA" id="ARBA00022722"/>
    </source>
</evidence>
<dbReference type="GO" id="GO:0000287">
    <property type="term" value="F:magnesium ion binding"/>
    <property type="evidence" value="ECO:0007669"/>
    <property type="project" value="UniProtKB-UniRule"/>
</dbReference>
<dbReference type="Proteomes" id="UP000278222">
    <property type="component" value="Unassembled WGS sequence"/>
</dbReference>
<dbReference type="InterPro" id="IPR022907">
    <property type="entry name" value="VapC_family"/>
</dbReference>
<comment type="similarity">
    <text evidence="5">Belongs to the PINc/VapC protein family.</text>
</comment>
<protein>
    <recommendedName>
        <fullName evidence="5">Ribonuclease VapC</fullName>
        <shortName evidence="5">RNase VapC</shortName>
        <ecNumber evidence="5">3.1.-.-</ecNumber>
    </recommendedName>
    <alternativeName>
        <fullName evidence="5">Toxin VapC</fullName>
    </alternativeName>
</protein>
<comment type="cofactor">
    <cofactor evidence="5">
        <name>Mg(2+)</name>
        <dbReference type="ChEBI" id="CHEBI:18420"/>
    </cofactor>
</comment>
<feature type="binding site" evidence="5">
    <location>
        <position position="14"/>
    </location>
    <ligand>
        <name>Mg(2+)</name>
        <dbReference type="ChEBI" id="CHEBI:18420"/>
    </ligand>
</feature>
<keyword evidence="4 5" id="KW-0378">Hydrolase</keyword>
<dbReference type="GO" id="GO:0004540">
    <property type="term" value="F:RNA nuclease activity"/>
    <property type="evidence" value="ECO:0007669"/>
    <property type="project" value="InterPro"/>
</dbReference>
<keyword evidence="5" id="KW-0800">Toxin</keyword>
<reference evidence="7 8" key="1">
    <citation type="submission" date="2018-11" db="EMBL/GenBank/DDBJ databases">
        <title>Genomic Encyclopedia of Type Strains, Phase IV (KMG-IV): sequencing the most valuable type-strain genomes for metagenomic binning, comparative biology and taxonomic classification.</title>
        <authorList>
            <person name="Goeker M."/>
        </authorList>
    </citation>
    <scope>NUCLEOTIDE SEQUENCE [LARGE SCALE GENOMIC DNA]</scope>
    <source>
        <strain evidence="7 8">DSM 5900</strain>
    </source>
</reference>
<proteinExistence type="inferred from homology"/>
<keyword evidence="2 5" id="KW-0540">Nuclease</keyword>
<dbReference type="CDD" id="cd18692">
    <property type="entry name" value="PIN_VapC-like"/>
    <property type="match status" value="1"/>
</dbReference>
<evidence type="ECO:0000313" key="7">
    <source>
        <dbReference type="EMBL" id="ROP84304.1"/>
    </source>
</evidence>
<feature type="domain" description="PIN" evidence="6">
    <location>
        <begin position="12"/>
        <end position="121"/>
    </location>
</feature>
<evidence type="ECO:0000256" key="1">
    <source>
        <dbReference type="ARBA" id="ARBA00022649"/>
    </source>
</evidence>
<keyword evidence="1 5" id="KW-1277">Toxin-antitoxin system</keyword>
<evidence type="ECO:0000256" key="5">
    <source>
        <dbReference type="HAMAP-Rule" id="MF_00265"/>
    </source>
</evidence>
<dbReference type="EMBL" id="RJKX01000015">
    <property type="protein sequence ID" value="ROP84304.1"/>
    <property type="molecule type" value="Genomic_DNA"/>
</dbReference>
<evidence type="ECO:0000256" key="3">
    <source>
        <dbReference type="ARBA" id="ARBA00022723"/>
    </source>
</evidence>
<dbReference type="Pfam" id="PF01850">
    <property type="entry name" value="PIN"/>
    <property type="match status" value="1"/>
</dbReference>
<organism evidence="7 8">
    <name type="scientific">Stella humosa</name>
    <dbReference type="NCBI Taxonomy" id="94"/>
    <lineage>
        <taxon>Bacteria</taxon>
        <taxon>Pseudomonadati</taxon>
        <taxon>Pseudomonadota</taxon>
        <taxon>Alphaproteobacteria</taxon>
        <taxon>Rhodospirillales</taxon>
        <taxon>Stellaceae</taxon>
        <taxon>Stella</taxon>
    </lineage>
</organism>
<accession>A0A3N1KWQ7</accession>
<dbReference type="EC" id="3.1.-.-" evidence="5"/>
<dbReference type="Gene3D" id="3.40.50.1010">
    <property type="entry name" value="5'-nuclease"/>
    <property type="match status" value="1"/>
</dbReference>
<name>A0A3N1KWQ7_9PROT</name>
<evidence type="ECO:0000256" key="4">
    <source>
        <dbReference type="ARBA" id="ARBA00022801"/>
    </source>
</evidence>
<evidence type="ECO:0000313" key="8">
    <source>
        <dbReference type="Proteomes" id="UP000278222"/>
    </source>
</evidence>
<keyword evidence="3 5" id="KW-0479">Metal-binding</keyword>
<dbReference type="InterPro" id="IPR029060">
    <property type="entry name" value="PIN-like_dom_sf"/>
</dbReference>
<feature type="binding site" evidence="5">
    <location>
        <position position="102"/>
    </location>
    <ligand>
        <name>Mg(2+)</name>
        <dbReference type="ChEBI" id="CHEBI:18420"/>
    </ligand>
</feature>
<gene>
    <name evidence="5" type="primary">vapC</name>
    <name evidence="7" type="ORF">EDC65_3654</name>
</gene>
<dbReference type="GO" id="GO:0016787">
    <property type="term" value="F:hydrolase activity"/>
    <property type="evidence" value="ECO:0007669"/>
    <property type="project" value="UniProtKB-KW"/>
</dbReference>
<dbReference type="RefSeq" id="WP_197735708.1">
    <property type="nucleotide sequence ID" value="NZ_AP019700.1"/>
</dbReference>
<keyword evidence="8" id="KW-1185">Reference proteome</keyword>
<dbReference type="InterPro" id="IPR002716">
    <property type="entry name" value="PIN_dom"/>
</dbReference>
<keyword evidence="5" id="KW-0460">Magnesium</keyword>